<gene>
    <name evidence="2" type="ORF">Gogos_010212</name>
</gene>
<sequence>MINLHNVGTFNANTRFKVSYLNELKRMLENFLPHVMLKAKPNLSHKVAGQFKHHIFRYYDQLASIYAKGKAIGKDAQTTTDIVEEIDAKDVATAKSLEEGNNYHGCEDDVSLDEMDVSATQSQPSKPNQD</sequence>
<evidence type="ECO:0000313" key="2">
    <source>
        <dbReference type="EMBL" id="MBA0736696.1"/>
    </source>
</evidence>
<evidence type="ECO:0000313" key="3">
    <source>
        <dbReference type="Proteomes" id="UP000593579"/>
    </source>
</evidence>
<dbReference type="Proteomes" id="UP000593579">
    <property type="component" value="Unassembled WGS sequence"/>
</dbReference>
<feature type="region of interest" description="Disordered" evidence="1">
    <location>
        <begin position="98"/>
        <end position="130"/>
    </location>
</feature>
<reference evidence="2 3" key="1">
    <citation type="journal article" date="2019" name="Genome Biol. Evol.">
        <title>Insights into the evolution of the New World diploid cottons (Gossypium, subgenus Houzingenia) based on genome sequencing.</title>
        <authorList>
            <person name="Grover C.E."/>
            <person name="Arick M.A. 2nd"/>
            <person name="Thrash A."/>
            <person name="Conover J.L."/>
            <person name="Sanders W.S."/>
            <person name="Peterson D.G."/>
            <person name="Frelichowski J.E."/>
            <person name="Scheffler J.A."/>
            <person name="Scheffler B.E."/>
            <person name="Wendel J.F."/>
        </authorList>
    </citation>
    <scope>NUCLEOTIDE SEQUENCE [LARGE SCALE GENOMIC DNA]</scope>
    <source>
        <strain evidence="2">5</strain>
        <tissue evidence="2">Leaf</tissue>
    </source>
</reference>
<organism evidence="2 3">
    <name type="scientific">Gossypium gossypioides</name>
    <name type="common">Mexican cotton</name>
    <name type="synonym">Selera gossypioides</name>
    <dbReference type="NCBI Taxonomy" id="34282"/>
    <lineage>
        <taxon>Eukaryota</taxon>
        <taxon>Viridiplantae</taxon>
        <taxon>Streptophyta</taxon>
        <taxon>Embryophyta</taxon>
        <taxon>Tracheophyta</taxon>
        <taxon>Spermatophyta</taxon>
        <taxon>Magnoliopsida</taxon>
        <taxon>eudicotyledons</taxon>
        <taxon>Gunneridae</taxon>
        <taxon>Pentapetalae</taxon>
        <taxon>rosids</taxon>
        <taxon>malvids</taxon>
        <taxon>Malvales</taxon>
        <taxon>Malvaceae</taxon>
        <taxon>Malvoideae</taxon>
        <taxon>Gossypium</taxon>
    </lineage>
</organism>
<name>A0A7J9BKH4_GOSGO</name>
<accession>A0A7J9BKH4</accession>
<feature type="non-terminal residue" evidence="2">
    <location>
        <position position="1"/>
    </location>
</feature>
<dbReference type="EMBL" id="JABEZY010000004">
    <property type="protein sequence ID" value="MBA0736696.1"/>
    <property type="molecule type" value="Genomic_DNA"/>
</dbReference>
<dbReference type="PANTHER" id="PTHR46250:SF17">
    <property type="entry name" value="MYB_SANT-LIKE DOMAIN-CONTAINING PROTEIN"/>
    <property type="match status" value="1"/>
</dbReference>
<evidence type="ECO:0000256" key="1">
    <source>
        <dbReference type="SAM" id="MobiDB-lite"/>
    </source>
</evidence>
<dbReference type="AlphaFoldDB" id="A0A7J9BKH4"/>
<dbReference type="PANTHER" id="PTHR46250">
    <property type="entry name" value="MYB/SANT-LIKE DNA-BINDING DOMAIN PROTEIN-RELATED"/>
    <property type="match status" value="1"/>
</dbReference>
<feature type="compositionally biased region" description="Polar residues" evidence="1">
    <location>
        <begin position="118"/>
        <end position="130"/>
    </location>
</feature>
<protein>
    <submittedName>
        <fullName evidence="2">Uncharacterized protein</fullName>
    </submittedName>
</protein>
<comment type="caution">
    <text evidence="2">The sequence shown here is derived from an EMBL/GenBank/DDBJ whole genome shotgun (WGS) entry which is preliminary data.</text>
</comment>
<keyword evidence="3" id="KW-1185">Reference proteome</keyword>
<proteinExistence type="predicted"/>
<dbReference type="OrthoDB" id="618098at2759"/>